<reference evidence="3 4" key="1">
    <citation type="journal article" date="2011" name="Stand. Genomic Sci.">
        <title>Complete genome sequence of Syntrophobotulus glycolicus type strain (FlGlyR).</title>
        <authorList>
            <person name="Han C."/>
            <person name="Mwirichia R."/>
            <person name="Chertkov O."/>
            <person name="Held B."/>
            <person name="Lapidus A."/>
            <person name="Nolan M."/>
            <person name="Lucas S."/>
            <person name="Hammon N."/>
            <person name="Deshpande S."/>
            <person name="Cheng J.F."/>
            <person name="Tapia R."/>
            <person name="Goodwin L."/>
            <person name="Pitluck S."/>
            <person name="Huntemann M."/>
            <person name="Liolios K."/>
            <person name="Ivanova N."/>
            <person name="Pagani I."/>
            <person name="Mavromatis K."/>
            <person name="Ovchinikova G."/>
            <person name="Pati A."/>
            <person name="Chen A."/>
            <person name="Palaniappan K."/>
            <person name="Land M."/>
            <person name="Hauser L."/>
            <person name="Brambilla E.M."/>
            <person name="Rohde M."/>
            <person name="Spring S."/>
            <person name="Sikorski J."/>
            <person name="Goker M."/>
            <person name="Woyke T."/>
            <person name="Bristow J."/>
            <person name="Eisen J.A."/>
            <person name="Markowitz V."/>
            <person name="Hugenholtz P."/>
            <person name="Kyrpides N.C."/>
            <person name="Klenk H.P."/>
            <person name="Detter J.C."/>
        </authorList>
    </citation>
    <scope>NUCLEOTIDE SEQUENCE [LARGE SCALE GENOMIC DNA]</scope>
    <source>
        <strain evidence="4">DSM 8271 / FlGlyR</strain>
    </source>
</reference>
<evidence type="ECO:0000256" key="2">
    <source>
        <dbReference type="SAM" id="Phobius"/>
    </source>
</evidence>
<dbReference type="OrthoDB" id="1791803at2"/>
<dbReference type="STRING" id="645991.Sgly_0442"/>
<keyword evidence="4" id="KW-1185">Reference proteome</keyword>
<dbReference type="KEGG" id="sgy:Sgly_0442"/>
<keyword evidence="2" id="KW-0812">Transmembrane</keyword>
<dbReference type="EMBL" id="CP002547">
    <property type="protein sequence ID" value="ADY54808.1"/>
    <property type="molecule type" value="Genomic_DNA"/>
</dbReference>
<feature type="transmembrane region" description="Helical" evidence="2">
    <location>
        <begin position="256"/>
        <end position="278"/>
    </location>
</feature>
<evidence type="ECO:0008006" key="5">
    <source>
        <dbReference type="Google" id="ProtNLM"/>
    </source>
</evidence>
<gene>
    <name evidence="3" type="ordered locus">Sgly_0442</name>
</gene>
<name>F0SY58_SYNGF</name>
<evidence type="ECO:0000313" key="3">
    <source>
        <dbReference type="EMBL" id="ADY54808.1"/>
    </source>
</evidence>
<feature type="transmembrane region" description="Helical" evidence="2">
    <location>
        <begin position="91"/>
        <end position="113"/>
    </location>
</feature>
<proteinExistence type="predicted"/>
<evidence type="ECO:0000256" key="1">
    <source>
        <dbReference type="SAM" id="MobiDB-lite"/>
    </source>
</evidence>
<reference evidence="4" key="2">
    <citation type="submission" date="2011-02" db="EMBL/GenBank/DDBJ databases">
        <title>The complete genome of Syntrophobotulus glycolicus DSM 8271.</title>
        <authorList>
            <person name="Lucas S."/>
            <person name="Copeland A."/>
            <person name="Lapidus A."/>
            <person name="Bruce D."/>
            <person name="Goodwin L."/>
            <person name="Pitluck S."/>
            <person name="Kyrpides N."/>
            <person name="Mavromatis K."/>
            <person name="Pagani I."/>
            <person name="Ivanova N."/>
            <person name="Mikhailova N."/>
            <person name="Chertkov O."/>
            <person name="Held B."/>
            <person name="Detter J.C."/>
            <person name="Tapia R."/>
            <person name="Han C."/>
            <person name="Land M."/>
            <person name="Hauser L."/>
            <person name="Markowitz V."/>
            <person name="Cheng J.-F."/>
            <person name="Hugenholtz P."/>
            <person name="Woyke T."/>
            <person name="Wu D."/>
            <person name="Spring S."/>
            <person name="Schroeder M."/>
            <person name="Brambilla E."/>
            <person name="Klenk H.-P."/>
            <person name="Eisen J.A."/>
        </authorList>
    </citation>
    <scope>NUCLEOTIDE SEQUENCE [LARGE SCALE GENOMIC DNA]</scope>
    <source>
        <strain evidence="4">DSM 8271 / FlGlyR</strain>
    </source>
</reference>
<protein>
    <recommendedName>
        <fullName evidence="5">Glycerophosphoryl diester phosphodiesterase membrane domain-containing protein</fullName>
    </recommendedName>
</protein>
<feature type="transmembrane region" description="Helical" evidence="2">
    <location>
        <begin position="229"/>
        <end position="250"/>
    </location>
</feature>
<feature type="region of interest" description="Disordered" evidence="1">
    <location>
        <begin position="296"/>
        <end position="333"/>
    </location>
</feature>
<feature type="transmembrane region" description="Helical" evidence="2">
    <location>
        <begin position="21"/>
        <end position="51"/>
    </location>
</feature>
<keyword evidence="2" id="KW-0472">Membrane</keyword>
<accession>F0SY58</accession>
<feature type="compositionally biased region" description="Polar residues" evidence="1">
    <location>
        <begin position="304"/>
        <end position="325"/>
    </location>
</feature>
<dbReference type="Proteomes" id="UP000007488">
    <property type="component" value="Chromosome"/>
</dbReference>
<sequence>MSWSERLKVTFKTFKNVAIPLYLWTLIFLVLVVIFSIIATIPFFIVFFILFQGEPFSNGLTLDTGVTHLSSSAFPFDHSILPYSILQNTNFLIFFVLFIFGIMLLGLIAGSIFNTGMINLTRKGLSAKASFKDFSAKGAVRVIKWNIVILFSSILLSLCGLILLFVLGDMSIAFKILFVLYFIAFGLLAIFLYPWVICGAIYVQVRNDLSFDRAFKASWQFYRKNMPPLWGLVLLYVIFSALFLALQYYLNEPLQVIASLLFSPFLSLMPIVWTLTLMQEKEDFVINPELTDPVYAPEPVSEPFSPNTVSSTDLEAPSGQENPTEINKENKDT</sequence>
<keyword evidence="2" id="KW-1133">Transmembrane helix</keyword>
<feature type="transmembrane region" description="Helical" evidence="2">
    <location>
        <begin position="147"/>
        <end position="167"/>
    </location>
</feature>
<dbReference type="eggNOG" id="ENOG5032VXF">
    <property type="taxonomic scope" value="Bacteria"/>
</dbReference>
<dbReference type="RefSeq" id="WP_013623679.1">
    <property type="nucleotide sequence ID" value="NC_015172.1"/>
</dbReference>
<feature type="transmembrane region" description="Helical" evidence="2">
    <location>
        <begin position="179"/>
        <end position="203"/>
    </location>
</feature>
<dbReference type="HOGENOM" id="CLU_775511_0_0_9"/>
<organism evidence="3 4">
    <name type="scientific">Syntrophobotulus glycolicus (strain DSM 8271 / FlGlyR)</name>
    <dbReference type="NCBI Taxonomy" id="645991"/>
    <lineage>
        <taxon>Bacteria</taxon>
        <taxon>Bacillati</taxon>
        <taxon>Bacillota</taxon>
        <taxon>Clostridia</taxon>
        <taxon>Eubacteriales</taxon>
        <taxon>Desulfitobacteriaceae</taxon>
        <taxon>Syntrophobotulus</taxon>
    </lineage>
</organism>
<evidence type="ECO:0000313" key="4">
    <source>
        <dbReference type="Proteomes" id="UP000007488"/>
    </source>
</evidence>
<dbReference type="AlphaFoldDB" id="F0SY58"/>